<keyword evidence="6" id="KW-0998">Cell outer membrane</keyword>
<feature type="coiled-coil region" evidence="7">
    <location>
        <begin position="126"/>
        <end position="185"/>
    </location>
</feature>
<proteinExistence type="predicted"/>
<dbReference type="GO" id="GO:0015288">
    <property type="term" value="F:porin activity"/>
    <property type="evidence" value="ECO:0007669"/>
    <property type="project" value="TreeGrafter"/>
</dbReference>
<evidence type="ECO:0000256" key="4">
    <source>
        <dbReference type="ARBA" id="ARBA00022692"/>
    </source>
</evidence>
<comment type="subcellular location">
    <subcellularLocation>
        <location evidence="1">Cell outer membrane</location>
    </subcellularLocation>
</comment>
<dbReference type="PANTHER" id="PTHR30026">
    <property type="entry name" value="OUTER MEMBRANE PROTEIN TOLC"/>
    <property type="match status" value="1"/>
</dbReference>
<dbReference type="EMBL" id="BARS01040434">
    <property type="protein sequence ID" value="GAG35696.1"/>
    <property type="molecule type" value="Genomic_DNA"/>
</dbReference>
<evidence type="ECO:0000256" key="5">
    <source>
        <dbReference type="ARBA" id="ARBA00023136"/>
    </source>
</evidence>
<evidence type="ECO:0000256" key="7">
    <source>
        <dbReference type="SAM" id="Coils"/>
    </source>
</evidence>
<dbReference type="GO" id="GO:0009279">
    <property type="term" value="C:cell outer membrane"/>
    <property type="evidence" value="ECO:0007669"/>
    <property type="project" value="UniProtKB-SubCell"/>
</dbReference>
<keyword evidence="7" id="KW-0175">Coiled coil</keyword>
<evidence type="ECO:0008006" key="9">
    <source>
        <dbReference type="Google" id="ProtNLM"/>
    </source>
</evidence>
<dbReference type="GO" id="GO:0015562">
    <property type="term" value="F:efflux transmembrane transporter activity"/>
    <property type="evidence" value="ECO:0007669"/>
    <property type="project" value="InterPro"/>
</dbReference>
<dbReference type="Gene3D" id="1.20.1600.10">
    <property type="entry name" value="Outer membrane efflux proteins (OEP)"/>
    <property type="match status" value="1"/>
</dbReference>
<evidence type="ECO:0000256" key="2">
    <source>
        <dbReference type="ARBA" id="ARBA00022448"/>
    </source>
</evidence>
<organism evidence="8">
    <name type="scientific">marine sediment metagenome</name>
    <dbReference type="NCBI Taxonomy" id="412755"/>
    <lineage>
        <taxon>unclassified sequences</taxon>
        <taxon>metagenomes</taxon>
        <taxon>ecological metagenomes</taxon>
    </lineage>
</organism>
<dbReference type="AlphaFoldDB" id="X0YFT4"/>
<sequence>KIIPKDKPEYEKKEMNLDEALLIAMNNRPDLQASRVDLKNKEINLSYTRNQLLPDLSLNASYWSPGVSGDQIMYKDGNVLSGIVVETIPGRASDALKDALGLKYNNWTVGLILDIPLNSFLSRAAHAQARVNLQQTMLQIKNQEQQIFLEIKQTVRAVQINFKRVQAYKIARELNERKLEAEEERLKVGLSTNYWVLQYQRDLALSQTTELRALIDYNLSLASLNNALGISLKEKNISTTEILRR</sequence>
<keyword evidence="4" id="KW-0812">Transmembrane</keyword>
<evidence type="ECO:0000256" key="1">
    <source>
        <dbReference type="ARBA" id="ARBA00004442"/>
    </source>
</evidence>
<gene>
    <name evidence="8" type="ORF">S01H1_61639</name>
</gene>
<evidence type="ECO:0000256" key="6">
    <source>
        <dbReference type="ARBA" id="ARBA00023237"/>
    </source>
</evidence>
<protein>
    <recommendedName>
        <fullName evidence="9">TolC family protein</fullName>
    </recommendedName>
</protein>
<keyword evidence="3" id="KW-1134">Transmembrane beta strand</keyword>
<dbReference type="GO" id="GO:1990281">
    <property type="term" value="C:efflux pump complex"/>
    <property type="evidence" value="ECO:0007669"/>
    <property type="project" value="TreeGrafter"/>
</dbReference>
<feature type="non-terminal residue" evidence="8">
    <location>
        <position position="1"/>
    </location>
</feature>
<keyword evidence="2" id="KW-0813">Transport</keyword>
<dbReference type="SUPFAM" id="SSF56954">
    <property type="entry name" value="Outer membrane efflux proteins (OEP)"/>
    <property type="match status" value="1"/>
</dbReference>
<keyword evidence="5" id="KW-0472">Membrane</keyword>
<evidence type="ECO:0000313" key="8">
    <source>
        <dbReference type="EMBL" id="GAG35696.1"/>
    </source>
</evidence>
<reference evidence="8" key="1">
    <citation type="journal article" date="2014" name="Front. Microbiol.">
        <title>High frequency of phylogenetically diverse reductive dehalogenase-homologous genes in deep subseafloor sedimentary metagenomes.</title>
        <authorList>
            <person name="Kawai M."/>
            <person name="Futagami T."/>
            <person name="Toyoda A."/>
            <person name="Takaki Y."/>
            <person name="Nishi S."/>
            <person name="Hori S."/>
            <person name="Arai W."/>
            <person name="Tsubouchi T."/>
            <person name="Morono Y."/>
            <person name="Uchiyama I."/>
            <person name="Ito T."/>
            <person name="Fujiyama A."/>
            <person name="Inagaki F."/>
            <person name="Takami H."/>
        </authorList>
    </citation>
    <scope>NUCLEOTIDE SEQUENCE</scope>
    <source>
        <strain evidence="8">Expedition CK06-06</strain>
    </source>
</reference>
<comment type="caution">
    <text evidence="8">The sequence shown here is derived from an EMBL/GenBank/DDBJ whole genome shotgun (WGS) entry which is preliminary data.</text>
</comment>
<dbReference type="Pfam" id="PF02321">
    <property type="entry name" value="OEP"/>
    <property type="match status" value="1"/>
</dbReference>
<dbReference type="PANTHER" id="PTHR30026:SF20">
    <property type="entry name" value="OUTER MEMBRANE PROTEIN TOLC"/>
    <property type="match status" value="1"/>
</dbReference>
<evidence type="ECO:0000256" key="3">
    <source>
        <dbReference type="ARBA" id="ARBA00022452"/>
    </source>
</evidence>
<name>X0YFT4_9ZZZZ</name>
<dbReference type="InterPro" id="IPR051906">
    <property type="entry name" value="TolC-like"/>
</dbReference>
<dbReference type="InterPro" id="IPR003423">
    <property type="entry name" value="OMP_efflux"/>
</dbReference>
<accession>X0YFT4</accession>